<gene>
    <name evidence="1" type="ORF">PAC_02083</name>
</gene>
<dbReference type="InterPro" id="IPR008914">
    <property type="entry name" value="PEBP"/>
</dbReference>
<organism evidence="1 2">
    <name type="scientific">Phialocephala subalpina</name>
    <dbReference type="NCBI Taxonomy" id="576137"/>
    <lineage>
        <taxon>Eukaryota</taxon>
        <taxon>Fungi</taxon>
        <taxon>Dikarya</taxon>
        <taxon>Ascomycota</taxon>
        <taxon>Pezizomycotina</taxon>
        <taxon>Leotiomycetes</taxon>
        <taxon>Helotiales</taxon>
        <taxon>Mollisiaceae</taxon>
        <taxon>Phialocephala</taxon>
        <taxon>Phialocephala fortinii species complex</taxon>
    </lineage>
</organism>
<dbReference type="Gene3D" id="3.90.280.10">
    <property type="entry name" value="PEBP-like"/>
    <property type="match status" value="1"/>
</dbReference>
<dbReference type="InterPro" id="IPR049556">
    <property type="entry name" value="PhiB"/>
</dbReference>
<dbReference type="SUPFAM" id="SSF49777">
    <property type="entry name" value="PEBP-like"/>
    <property type="match status" value="1"/>
</dbReference>
<evidence type="ECO:0008006" key="3">
    <source>
        <dbReference type="Google" id="ProtNLM"/>
    </source>
</evidence>
<dbReference type="PANTHER" id="PTHR30289">
    <property type="entry name" value="UNCHARACTERIZED PROTEIN YBCL-RELATED"/>
    <property type="match status" value="1"/>
</dbReference>
<name>A0A1L7WHF7_9HELO</name>
<sequence>MDYLERTISYLTKNVRGHDAKLFPKGPAFKSFPEPTLTVTSPDCGPSSSLLDIDHTQDGKDLIPSLTWSLPASIPAEKVKEYLILVEDADGPLGFVVMHGGFYHIPPTKTSLGPDDLVKERGEKGNVVKGGFKYAKNLRSSVYGGPRPLKGHGEHRYFYEVIALSETVGVEGKGFSNYAKKDELVKGVEGKVLGWGQWIGVAIRN</sequence>
<dbReference type="Pfam" id="PF01161">
    <property type="entry name" value="PBP"/>
    <property type="match status" value="1"/>
</dbReference>
<reference evidence="1 2" key="1">
    <citation type="submission" date="2016-03" db="EMBL/GenBank/DDBJ databases">
        <authorList>
            <person name="Ploux O."/>
        </authorList>
    </citation>
    <scope>NUCLEOTIDE SEQUENCE [LARGE SCALE GENOMIC DNA]</scope>
    <source>
        <strain evidence="1 2">UAMH 11012</strain>
    </source>
</reference>
<dbReference type="OrthoDB" id="10251855at2759"/>
<keyword evidence="2" id="KW-1185">Reference proteome</keyword>
<dbReference type="PANTHER" id="PTHR30289:SF1">
    <property type="entry name" value="PEBP (PHOSPHATIDYLETHANOLAMINE-BINDING PROTEIN) FAMILY PROTEIN"/>
    <property type="match status" value="1"/>
</dbReference>
<dbReference type="InterPro" id="IPR036610">
    <property type="entry name" value="PEBP-like_sf"/>
</dbReference>
<dbReference type="Proteomes" id="UP000184330">
    <property type="component" value="Unassembled WGS sequence"/>
</dbReference>
<accession>A0A1L7WHF7</accession>
<evidence type="ECO:0000313" key="1">
    <source>
        <dbReference type="EMBL" id="CZR52206.1"/>
    </source>
</evidence>
<dbReference type="CDD" id="cd00457">
    <property type="entry name" value="PEBP"/>
    <property type="match status" value="1"/>
</dbReference>
<dbReference type="EMBL" id="FJOG01000002">
    <property type="protein sequence ID" value="CZR52206.1"/>
    <property type="molecule type" value="Genomic_DNA"/>
</dbReference>
<protein>
    <recommendedName>
        <fullName evidence="3">PEBP-like protein</fullName>
    </recommendedName>
</protein>
<dbReference type="AlphaFoldDB" id="A0A1L7WHF7"/>
<dbReference type="STRING" id="576137.A0A1L7WHF7"/>
<proteinExistence type="predicted"/>
<evidence type="ECO:0000313" key="2">
    <source>
        <dbReference type="Proteomes" id="UP000184330"/>
    </source>
</evidence>